<dbReference type="SUPFAM" id="SSF52540">
    <property type="entry name" value="P-loop containing nucleoside triphosphate hydrolases"/>
    <property type="match status" value="1"/>
</dbReference>
<dbReference type="NCBIfam" id="TIGR01128">
    <property type="entry name" value="holA"/>
    <property type="match status" value="1"/>
</dbReference>
<dbReference type="AlphaFoldDB" id="A0A6M0H0J8"/>
<evidence type="ECO:0000313" key="12">
    <source>
        <dbReference type="Proteomes" id="UP000481872"/>
    </source>
</evidence>
<organism evidence="11 12">
    <name type="scientific">Clostridium senegalense</name>
    <dbReference type="NCBI Taxonomy" id="1465809"/>
    <lineage>
        <taxon>Bacteria</taxon>
        <taxon>Bacillati</taxon>
        <taxon>Bacillota</taxon>
        <taxon>Clostridia</taxon>
        <taxon>Eubacteriales</taxon>
        <taxon>Clostridiaceae</taxon>
        <taxon>Clostridium</taxon>
    </lineage>
</organism>
<keyword evidence="5" id="KW-0235">DNA replication</keyword>
<dbReference type="Proteomes" id="UP000481872">
    <property type="component" value="Unassembled WGS sequence"/>
</dbReference>
<dbReference type="SUPFAM" id="SSF48019">
    <property type="entry name" value="post-AAA+ oligomerization domain-like"/>
    <property type="match status" value="1"/>
</dbReference>
<dbReference type="GO" id="GO:0003677">
    <property type="term" value="F:DNA binding"/>
    <property type="evidence" value="ECO:0007669"/>
    <property type="project" value="InterPro"/>
</dbReference>
<accession>A0A6M0H0J8</accession>
<evidence type="ECO:0000259" key="9">
    <source>
        <dbReference type="Pfam" id="PF06144"/>
    </source>
</evidence>
<dbReference type="InterPro" id="IPR010372">
    <property type="entry name" value="DNA_pol3_delta_N"/>
</dbReference>
<gene>
    <name evidence="11" type="primary">holA</name>
    <name evidence="11" type="ORF">G3M99_00760</name>
</gene>
<evidence type="ECO:0000313" key="11">
    <source>
        <dbReference type="EMBL" id="NEU03401.1"/>
    </source>
</evidence>
<comment type="caution">
    <text evidence="11">The sequence shown here is derived from an EMBL/GenBank/DDBJ whole genome shotgun (WGS) entry which is preliminary data.</text>
</comment>
<dbReference type="PANTHER" id="PTHR34388:SF1">
    <property type="entry name" value="DNA POLYMERASE III SUBUNIT DELTA"/>
    <property type="match status" value="1"/>
</dbReference>
<feature type="domain" description="DNA polymerase III delta N-terminal" evidence="9">
    <location>
        <begin position="27"/>
        <end position="154"/>
    </location>
</feature>
<sequence>MKGKGKSVINLVQFEANIKKGDLKNLYVFCGSDENLIKESIEKISKGLVGEDFKEFNFIRLDGRKVDNDIIINACETMPFMGQRKVVEVFRANFLDDTKSLDDEKTIDFNKLLKYTQNLPPYTTLIMYYIFKSDRDKPSSKVKKLEKNGVLVKVDKVKGNNLYFKVKEVFERKGNKIDKPELSFFCSLVEGNMDIINNEVEKLCCYCEGRNITKEDILLLMSQKSENDIFNLVDYISQKNIKKSIDVLNELIYKGQEVTSILYMIQRQFRLLLSVRVSSEKGESIEKISRKFRLHPYVAEKMIGQSKKFTLEKLKRNLELALEVEGNIKSLTTNSRIQLEFFIINSMI</sequence>
<dbReference type="Pfam" id="PF21694">
    <property type="entry name" value="DNA_pol3_delta_C"/>
    <property type="match status" value="1"/>
</dbReference>
<dbReference type="InterPro" id="IPR005790">
    <property type="entry name" value="DNA_polIII_delta"/>
</dbReference>
<evidence type="ECO:0000256" key="7">
    <source>
        <dbReference type="ARBA" id="ARBA00034754"/>
    </source>
</evidence>
<dbReference type="GO" id="GO:0009360">
    <property type="term" value="C:DNA polymerase III complex"/>
    <property type="evidence" value="ECO:0007669"/>
    <property type="project" value="InterPro"/>
</dbReference>
<evidence type="ECO:0000256" key="6">
    <source>
        <dbReference type="ARBA" id="ARBA00022932"/>
    </source>
</evidence>
<evidence type="ECO:0000256" key="5">
    <source>
        <dbReference type="ARBA" id="ARBA00022705"/>
    </source>
</evidence>
<dbReference type="PANTHER" id="PTHR34388">
    <property type="entry name" value="DNA POLYMERASE III SUBUNIT DELTA"/>
    <property type="match status" value="1"/>
</dbReference>
<dbReference type="InterPro" id="IPR048466">
    <property type="entry name" value="DNA_pol3_delta-like_C"/>
</dbReference>
<comment type="similarity">
    <text evidence="7">Belongs to the DNA polymerase HolA subunit family.</text>
</comment>
<evidence type="ECO:0000256" key="4">
    <source>
        <dbReference type="ARBA" id="ARBA00022695"/>
    </source>
</evidence>
<dbReference type="Gene3D" id="1.20.272.10">
    <property type="match status" value="1"/>
</dbReference>
<dbReference type="GO" id="GO:0003887">
    <property type="term" value="F:DNA-directed DNA polymerase activity"/>
    <property type="evidence" value="ECO:0007669"/>
    <property type="project" value="UniProtKB-KW"/>
</dbReference>
<dbReference type="EMBL" id="JAAGPU010000001">
    <property type="protein sequence ID" value="NEU03401.1"/>
    <property type="molecule type" value="Genomic_DNA"/>
</dbReference>
<reference evidence="11 12" key="1">
    <citation type="submission" date="2020-02" db="EMBL/GenBank/DDBJ databases">
        <title>Genome assembly of a novel Clostridium senegalense strain.</title>
        <authorList>
            <person name="Gupta T.B."/>
            <person name="Jauregui R."/>
            <person name="Maclean P."/>
            <person name="Nawarathana A."/>
            <person name="Brightwell G."/>
        </authorList>
    </citation>
    <scope>NUCLEOTIDE SEQUENCE [LARGE SCALE GENOMIC DNA]</scope>
    <source>
        <strain evidence="11 12">AGRFS4</strain>
    </source>
</reference>
<keyword evidence="12" id="KW-1185">Reference proteome</keyword>
<name>A0A6M0H0J8_9CLOT</name>
<evidence type="ECO:0000256" key="3">
    <source>
        <dbReference type="ARBA" id="ARBA00022679"/>
    </source>
</evidence>
<protein>
    <recommendedName>
        <fullName evidence="2">DNA polymerase III subunit delta</fullName>
        <ecNumber evidence="1">2.7.7.7</ecNumber>
    </recommendedName>
</protein>
<comment type="catalytic activity">
    <reaction evidence="8">
        <text>DNA(n) + a 2'-deoxyribonucleoside 5'-triphosphate = DNA(n+1) + diphosphate</text>
        <dbReference type="Rhea" id="RHEA:22508"/>
        <dbReference type="Rhea" id="RHEA-COMP:17339"/>
        <dbReference type="Rhea" id="RHEA-COMP:17340"/>
        <dbReference type="ChEBI" id="CHEBI:33019"/>
        <dbReference type="ChEBI" id="CHEBI:61560"/>
        <dbReference type="ChEBI" id="CHEBI:173112"/>
        <dbReference type="EC" id="2.7.7.7"/>
    </reaction>
</comment>
<evidence type="ECO:0000256" key="8">
    <source>
        <dbReference type="ARBA" id="ARBA00049244"/>
    </source>
</evidence>
<dbReference type="EC" id="2.7.7.7" evidence="1"/>
<feature type="domain" description="DNA polymerase III delta subunit-like C-terminal" evidence="10">
    <location>
        <begin position="226"/>
        <end position="345"/>
    </location>
</feature>
<keyword evidence="6" id="KW-0239">DNA-directed DNA polymerase</keyword>
<dbReference type="InterPro" id="IPR027417">
    <property type="entry name" value="P-loop_NTPase"/>
</dbReference>
<keyword evidence="4 11" id="KW-0548">Nucleotidyltransferase</keyword>
<dbReference type="Gene3D" id="3.40.50.300">
    <property type="entry name" value="P-loop containing nucleotide triphosphate hydrolases"/>
    <property type="match status" value="1"/>
</dbReference>
<dbReference type="InterPro" id="IPR008921">
    <property type="entry name" value="DNA_pol3_clamp-load_cplx_C"/>
</dbReference>
<proteinExistence type="inferred from homology"/>
<evidence type="ECO:0000256" key="2">
    <source>
        <dbReference type="ARBA" id="ARBA00017703"/>
    </source>
</evidence>
<dbReference type="Gene3D" id="1.10.8.60">
    <property type="match status" value="1"/>
</dbReference>
<evidence type="ECO:0000259" key="10">
    <source>
        <dbReference type="Pfam" id="PF21694"/>
    </source>
</evidence>
<dbReference type="GO" id="GO:0006261">
    <property type="term" value="P:DNA-templated DNA replication"/>
    <property type="evidence" value="ECO:0007669"/>
    <property type="project" value="TreeGrafter"/>
</dbReference>
<evidence type="ECO:0000256" key="1">
    <source>
        <dbReference type="ARBA" id="ARBA00012417"/>
    </source>
</evidence>
<keyword evidence="3 11" id="KW-0808">Transferase</keyword>
<dbReference type="Pfam" id="PF06144">
    <property type="entry name" value="DNA_pol3_delta"/>
    <property type="match status" value="1"/>
</dbReference>